<dbReference type="Proteomes" id="UP000028562">
    <property type="component" value="Segment"/>
</dbReference>
<keyword evidence="2" id="KW-1185">Reference proteome</keyword>
<dbReference type="GeneID" id="22807970"/>
<dbReference type="RefSeq" id="YP_009113115.1">
    <property type="nucleotide sequence ID" value="NC_026016.1"/>
</dbReference>
<proteinExistence type="predicted"/>
<dbReference type="KEGG" id="vg:22807970"/>
<evidence type="ECO:0000313" key="2">
    <source>
        <dbReference type="Proteomes" id="UP000028562"/>
    </source>
</evidence>
<dbReference type="EMBL" id="KF831354">
    <property type="protein sequence ID" value="AIF71718.1"/>
    <property type="molecule type" value="Genomic_DNA"/>
</dbReference>
<dbReference type="OrthoDB" id="7543at10239"/>
<sequence>MAIKHASAPKAYFNITGLGFAKLTKEGAELKYSDITKTRGLQKIGVETGGDLKTAYADGGPIESGNTDGEGKISLQMHAFPKEIRKIVFNEEYDEDGVYKETQGKQNNYVAIWFRQERRDGTFRTVLLPKVMFTNPKIDGETAEKDWDFSSEEVEGEALFPLVDNKKSVRKYIFDSANMTNHDGDGEKGEEAFLKKILGEEYTGNVTEGNEETL</sequence>
<name>A0A075M4C9_9CAUD</name>
<reference evidence="1 2" key="1">
    <citation type="journal article" date="2014" name="PLoS ONE">
        <title>Beyond the Chromosome: The Prevalence of Unique Extra-Chromosomal Bacteriophages with Integrated Virulence Genes in Pathogenic Staphylococcus aureus.</title>
        <authorList>
            <person name="Utter B."/>
            <person name="Deutsch D.R."/>
            <person name="Schuch R."/>
            <person name="Winer B.Y."/>
            <person name="Verratti K."/>
            <person name="Bishop-Lilly K."/>
            <person name="Sozhamannan S."/>
            <person name="Fischetti V.A."/>
        </authorList>
    </citation>
    <scope>NUCLEOTIDE SEQUENCE [LARGE SCALE GENOMIC DNA]</scope>
</reference>
<dbReference type="InterPro" id="IPR006490">
    <property type="entry name" value="Maj_tail_phi13"/>
</dbReference>
<protein>
    <submittedName>
        <fullName evidence="1">Major tail protein</fullName>
    </submittedName>
</protein>
<accession>A0A075M4C9</accession>
<organism evidence="1 2">
    <name type="scientific">Staphylococcus phage phiBU01</name>
    <dbReference type="NCBI Taxonomy" id="1519999"/>
    <lineage>
        <taxon>Viruses</taxon>
        <taxon>Duplodnaviria</taxon>
        <taxon>Heunggongvirae</taxon>
        <taxon>Uroviricota</taxon>
        <taxon>Caudoviricetes</taxon>
        <taxon>Bronfenbrennervirinae</taxon>
        <taxon>Biseptimavirus</taxon>
        <taxon>Biseptimavirus BU01</taxon>
    </lineage>
</organism>
<dbReference type="NCBIfam" id="TIGR01603">
    <property type="entry name" value="maj_tail_phi13"/>
    <property type="match status" value="1"/>
</dbReference>
<evidence type="ECO:0000313" key="1">
    <source>
        <dbReference type="EMBL" id="AIF71718.1"/>
    </source>
</evidence>